<feature type="domain" description="Transposase IS4-like" evidence="1">
    <location>
        <begin position="40"/>
        <end position="100"/>
    </location>
</feature>
<dbReference type="OrthoDB" id="192297at2"/>
<reference evidence="2 3" key="1">
    <citation type="submission" date="2019-05" db="EMBL/GenBank/DDBJ databases">
        <title>We sequenced the genome of Paenibacillus hemerocallicola KCTC 33185 for further insight into its adaptation and study the phylogeny of Paenibacillus.</title>
        <authorList>
            <person name="Narsing Rao M.P."/>
        </authorList>
    </citation>
    <scope>NUCLEOTIDE SEQUENCE [LARGE SCALE GENOMIC DNA]</scope>
    <source>
        <strain evidence="2 3">KCTC 33185</strain>
    </source>
</reference>
<dbReference type="GO" id="GO:0003677">
    <property type="term" value="F:DNA binding"/>
    <property type="evidence" value="ECO:0007669"/>
    <property type="project" value="InterPro"/>
</dbReference>
<comment type="caution">
    <text evidence="2">The sequence shown here is derived from an EMBL/GenBank/DDBJ whole genome shotgun (WGS) entry which is preliminary data.</text>
</comment>
<organism evidence="2 3">
    <name type="scientific">Paenibacillus hemerocallicola</name>
    <dbReference type="NCBI Taxonomy" id="1172614"/>
    <lineage>
        <taxon>Bacteria</taxon>
        <taxon>Bacillati</taxon>
        <taxon>Bacillota</taxon>
        <taxon>Bacilli</taxon>
        <taxon>Bacillales</taxon>
        <taxon>Paenibacillaceae</taxon>
        <taxon>Paenibacillus</taxon>
    </lineage>
</organism>
<dbReference type="GO" id="GO:0006313">
    <property type="term" value="P:DNA transposition"/>
    <property type="evidence" value="ECO:0007669"/>
    <property type="project" value="InterPro"/>
</dbReference>
<dbReference type="EMBL" id="VDCQ01000122">
    <property type="protein sequence ID" value="TNJ54789.1"/>
    <property type="molecule type" value="Genomic_DNA"/>
</dbReference>
<evidence type="ECO:0000259" key="1">
    <source>
        <dbReference type="Pfam" id="PF01609"/>
    </source>
</evidence>
<dbReference type="Proteomes" id="UP000307943">
    <property type="component" value="Unassembled WGS sequence"/>
</dbReference>
<keyword evidence="3" id="KW-1185">Reference proteome</keyword>
<dbReference type="GO" id="GO:0004803">
    <property type="term" value="F:transposase activity"/>
    <property type="evidence" value="ECO:0007669"/>
    <property type="project" value="InterPro"/>
</dbReference>
<dbReference type="InterPro" id="IPR002559">
    <property type="entry name" value="Transposase_11"/>
</dbReference>
<gene>
    <name evidence="2" type="ORF">FE784_39725</name>
</gene>
<dbReference type="Pfam" id="PF01609">
    <property type="entry name" value="DDE_Tnp_1"/>
    <property type="match status" value="1"/>
</dbReference>
<proteinExistence type="predicted"/>
<accession>A0A5C4SVG6</accession>
<protein>
    <submittedName>
        <fullName evidence="2">Transposase</fullName>
    </submittedName>
</protein>
<dbReference type="AlphaFoldDB" id="A0A5C4SVG6"/>
<evidence type="ECO:0000313" key="3">
    <source>
        <dbReference type="Proteomes" id="UP000307943"/>
    </source>
</evidence>
<name>A0A5C4SVG6_9BACL</name>
<sequence length="110" mass="12418">MNMRIFCFDFRINVKICKPINCILQTYDEMEGIGWEWQSIDGSLIKAPLALEAVGRNPTDRGKKGMKRSALVDQHGLPLALVVEGPNRHDVKLLEQTLEARVVQPAFVKV</sequence>
<evidence type="ECO:0000313" key="2">
    <source>
        <dbReference type="EMBL" id="TNJ54789.1"/>
    </source>
</evidence>